<evidence type="ECO:0000256" key="3">
    <source>
        <dbReference type="ARBA" id="ARBA00022989"/>
    </source>
</evidence>
<comment type="caution">
    <text evidence="8">The sequence shown here is derived from an EMBL/GenBank/DDBJ whole genome shotgun (WGS) entry which is preliminary data.</text>
</comment>
<sequence>MEDKKHDIELRSEEFQEVLSSVPSWILRWGITVVAIIMFLLIAGSAVFKYPDVISSAVELTGVSPAVTVVARYSGKIQKLYVKDNQDVEKGMYLAMIENDALAGDVAYLRDFLENNVPWTADSVALPKRNLILGGFQTVYSSYYTTLSEYKRFIVFDYYRTKVNMMRRRITKNIDYSENMKKQERLMKIQLGISHKQYERDSLLHLKGLVSDLELENSYGSYIQNRLSYENIVSGLESQDIQITQQYETLYDTEYQYLDKKDELELQLKSLFMQLQTDIRNWELTYVLKSPIKGKVTFTNYWVENQNISSGEEAFSIVPYNKGELIGKAFLPIERSGKVKPGQRVNIRFSNFPDTEFGMVNGTVRNISLVPVKMNETSYYIVEISFPDGLLTTYNRTLPFVPGMEGQADIITDDFSLLERFVFPIKKILTEQVAVH</sequence>
<evidence type="ECO:0000259" key="6">
    <source>
        <dbReference type="Pfam" id="PF25917"/>
    </source>
</evidence>
<evidence type="ECO:0000259" key="7">
    <source>
        <dbReference type="Pfam" id="PF26002"/>
    </source>
</evidence>
<proteinExistence type="predicted"/>
<comment type="subcellular location">
    <subcellularLocation>
        <location evidence="1">Membrane</location>
        <topology evidence="1">Single-pass membrane protein</topology>
    </subcellularLocation>
</comment>
<accession>A0ABT7VHF3</accession>
<dbReference type="InterPro" id="IPR058625">
    <property type="entry name" value="MdtA-like_BSH"/>
</dbReference>
<dbReference type="Gene3D" id="2.40.50.100">
    <property type="match status" value="1"/>
</dbReference>
<dbReference type="InterPro" id="IPR058982">
    <property type="entry name" value="Beta-barrel_AprE"/>
</dbReference>
<protein>
    <submittedName>
        <fullName evidence="8">HlyD family efflux transporter periplasmic adaptor subunit</fullName>
    </submittedName>
</protein>
<feature type="domain" description="Multidrug resistance protein MdtA-like barrel-sandwich hybrid" evidence="6">
    <location>
        <begin position="67"/>
        <end position="318"/>
    </location>
</feature>
<dbReference type="EMBL" id="JAUDEN010000018">
    <property type="protein sequence ID" value="MDM8325726.1"/>
    <property type="molecule type" value="Genomic_DNA"/>
</dbReference>
<organism evidence="8 9">
    <name type="scientific">Bacteroides gallinaceum</name>
    <dbReference type="NCBI Taxonomy" id="1462571"/>
    <lineage>
        <taxon>Bacteria</taxon>
        <taxon>Pseudomonadati</taxon>
        <taxon>Bacteroidota</taxon>
        <taxon>Bacteroidia</taxon>
        <taxon>Bacteroidales</taxon>
        <taxon>Bacteroidaceae</taxon>
        <taxon>Bacteroides</taxon>
    </lineage>
</organism>
<dbReference type="Proteomes" id="UP001169458">
    <property type="component" value="Unassembled WGS sequence"/>
</dbReference>
<dbReference type="PRINTS" id="PR01490">
    <property type="entry name" value="RTXTOXIND"/>
</dbReference>
<dbReference type="Gene3D" id="2.40.30.170">
    <property type="match status" value="1"/>
</dbReference>
<feature type="domain" description="AprE-like beta-barrel" evidence="7">
    <location>
        <begin position="329"/>
        <end position="412"/>
    </location>
</feature>
<dbReference type="Pfam" id="PF25917">
    <property type="entry name" value="BSH_RND"/>
    <property type="match status" value="1"/>
</dbReference>
<dbReference type="PANTHER" id="PTHR30386">
    <property type="entry name" value="MEMBRANE FUSION SUBUNIT OF EMRAB-TOLC MULTIDRUG EFFLUX PUMP"/>
    <property type="match status" value="1"/>
</dbReference>
<keyword evidence="3 5" id="KW-1133">Transmembrane helix</keyword>
<gene>
    <name evidence="8" type="ORF">QUW60_10910</name>
</gene>
<evidence type="ECO:0000313" key="9">
    <source>
        <dbReference type="Proteomes" id="UP001169458"/>
    </source>
</evidence>
<dbReference type="PANTHER" id="PTHR30386:SF26">
    <property type="entry name" value="TRANSPORT PROTEIN COMB"/>
    <property type="match status" value="1"/>
</dbReference>
<evidence type="ECO:0000256" key="4">
    <source>
        <dbReference type="ARBA" id="ARBA00023136"/>
    </source>
</evidence>
<reference evidence="9" key="2">
    <citation type="submission" date="2023-07" db="EMBL/GenBank/DDBJ databases">
        <title>Identification and characterization of horizontal gene transfer across gut microbiota members of farm animals based on homology search.</title>
        <authorList>
            <person name="Schwarzerova J."/>
            <person name="Nykrynova M."/>
            <person name="Jureckova K."/>
            <person name="Cejkova D."/>
            <person name="Rychlik I."/>
        </authorList>
    </citation>
    <scope>NUCLEOTIDE SEQUENCE [LARGE SCALE GENOMIC DNA]</scope>
    <source>
        <strain evidence="9">109_WCHN</strain>
    </source>
</reference>
<name>A0ABT7VHF3_9BACE</name>
<dbReference type="RefSeq" id="WP_289560436.1">
    <property type="nucleotide sequence ID" value="NZ_JAUDEN010000018.1"/>
</dbReference>
<dbReference type="Pfam" id="PF26002">
    <property type="entry name" value="Beta-barrel_AprE"/>
    <property type="match status" value="1"/>
</dbReference>
<dbReference type="InterPro" id="IPR050739">
    <property type="entry name" value="MFP"/>
</dbReference>
<keyword evidence="2 5" id="KW-0812">Transmembrane</keyword>
<evidence type="ECO:0000313" key="8">
    <source>
        <dbReference type="EMBL" id="MDM8325726.1"/>
    </source>
</evidence>
<keyword evidence="9" id="KW-1185">Reference proteome</keyword>
<feature type="transmembrane region" description="Helical" evidence="5">
    <location>
        <begin position="26"/>
        <end position="48"/>
    </location>
</feature>
<evidence type="ECO:0000256" key="5">
    <source>
        <dbReference type="SAM" id="Phobius"/>
    </source>
</evidence>
<evidence type="ECO:0000256" key="2">
    <source>
        <dbReference type="ARBA" id="ARBA00022692"/>
    </source>
</evidence>
<evidence type="ECO:0000256" key="1">
    <source>
        <dbReference type="ARBA" id="ARBA00004167"/>
    </source>
</evidence>
<reference evidence="8 9" key="1">
    <citation type="submission" date="2023-06" db="EMBL/GenBank/DDBJ databases">
        <authorList>
            <person name="Zeman M."/>
            <person name="Kubasova T."/>
            <person name="Jahodarova E."/>
            <person name="Nykrynova M."/>
            <person name="Rychlik I."/>
        </authorList>
    </citation>
    <scope>NUCLEOTIDE SEQUENCE [LARGE SCALE GENOMIC DNA]</scope>
    <source>
        <strain evidence="8 9">109_WCHN</strain>
    </source>
</reference>
<keyword evidence="4 5" id="KW-0472">Membrane</keyword>